<accession>A0AAC9AQW0</accession>
<sequence>MNSVYLDKVSEAIAHFVGLFETNVEEARQKQAYDGFRANQQAQQELPDPQTVAIKVDASHTLKDFDPNVPYLAMRPEIEQVTVWSKVAFTPPDIEIPDGPFLHNFTRLPDGTTVGSGGVVLPQIEPPGDLAAIVNQEIRLSDDDYVGFGGSGLKFTPAALDNSSLDELQQAAADLSPIDDLTLPGTTEEMATFVTTAQARLTGFSGDGHGNAEVFTTKGEALEGTYFNGQLVDEADVPDMEDYVNFLKDDDDDDEEDAGGPDGPLDIDTPPDSGDFMDGWGDGTVNPSVEITTGGNTVINNAVVVNEWVSAEVMAVIGDHYSLNAIVQINGTCDADSVGSAIGGWPFDPGGENESFNIAMFKHIDPSAGETDATPDAPPSFPAYYVVTEISGDLLMMNWIEQYAFVMDNDIVIASSSGVQSVVSTGDNTAFNGLSLYELGSYYDLIIVGGNVYDASIIHQLNLLIDNDMIGAVDGFETTGEGSASTGGNLLWNQASIVNVGAGTCEPLPDGYDTASADLAAGNKELPTSILQDAAFAGIGVLRVLYISGDIYNLQYIKQTTVVGDSDQVALAMNEMVANPDADWTIATGGNQLVNDATIVDVDGYSKIYVGGDSYSDEILIQANLVSSEPDLGGQDPDTLVSEAVAFLDDSIGDDTGDASQGTNISPQAADSGSADVMQHMLG</sequence>
<dbReference type="EMBL" id="JACICB010000007">
    <property type="protein sequence ID" value="MBB3705939.1"/>
    <property type="molecule type" value="Genomic_DNA"/>
</dbReference>
<evidence type="ECO:0000313" key="4">
    <source>
        <dbReference type="Proteomes" id="UP000075755"/>
    </source>
</evidence>
<evidence type="ECO:0008006" key="6">
    <source>
        <dbReference type="Google" id="ProtNLM"/>
    </source>
</evidence>
<gene>
    <name evidence="2" type="ORF">AA2016_2153</name>
    <name evidence="3" type="ORF">FHS67_002258</name>
</gene>
<dbReference type="Proteomes" id="UP000075755">
    <property type="component" value="Chromosome"/>
</dbReference>
<evidence type="ECO:0000313" key="3">
    <source>
        <dbReference type="EMBL" id="MBB3705939.1"/>
    </source>
</evidence>
<keyword evidence="5" id="KW-1185">Reference proteome</keyword>
<dbReference type="EMBL" id="CP015005">
    <property type="protein sequence ID" value="AMS41083.1"/>
    <property type="molecule type" value="Genomic_DNA"/>
</dbReference>
<dbReference type="AlphaFoldDB" id="A0AAC9AQW0"/>
<dbReference type="Proteomes" id="UP000577697">
    <property type="component" value="Unassembled WGS sequence"/>
</dbReference>
<feature type="compositionally biased region" description="Acidic residues" evidence="1">
    <location>
        <begin position="249"/>
        <end position="259"/>
    </location>
</feature>
<proteinExistence type="predicted"/>
<dbReference type="KEGG" id="aak:AA2016_2153"/>
<name>A0AAC9AQW0_AMIAI</name>
<dbReference type="RefSeq" id="WP_067958717.1">
    <property type="nucleotide sequence ID" value="NZ_CP015005.1"/>
</dbReference>
<feature type="region of interest" description="Disordered" evidence="1">
    <location>
        <begin position="652"/>
        <end position="683"/>
    </location>
</feature>
<organism evidence="2 4">
    <name type="scientific">Aminobacter aminovorans</name>
    <name type="common">Chelatobacter heintzii</name>
    <dbReference type="NCBI Taxonomy" id="83263"/>
    <lineage>
        <taxon>Bacteria</taxon>
        <taxon>Pseudomonadati</taxon>
        <taxon>Pseudomonadota</taxon>
        <taxon>Alphaproteobacteria</taxon>
        <taxon>Hyphomicrobiales</taxon>
        <taxon>Phyllobacteriaceae</taxon>
        <taxon>Aminobacter</taxon>
    </lineage>
</organism>
<reference evidence="2 4" key="1">
    <citation type="submission" date="2016-03" db="EMBL/GenBank/DDBJ databases">
        <title>Complete genome of Aminobacter aminovorans KCTC 2477.</title>
        <authorList>
            <person name="Kim K.M."/>
        </authorList>
    </citation>
    <scope>NUCLEOTIDE SEQUENCE [LARGE SCALE GENOMIC DNA]</scope>
    <source>
        <strain evidence="2 4">KCTC 2477</strain>
    </source>
</reference>
<evidence type="ECO:0000256" key="1">
    <source>
        <dbReference type="SAM" id="MobiDB-lite"/>
    </source>
</evidence>
<feature type="region of interest" description="Disordered" evidence="1">
    <location>
        <begin position="247"/>
        <end position="275"/>
    </location>
</feature>
<protein>
    <recommendedName>
        <fullName evidence="6">Type I secretion protein</fullName>
    </recommendedName>
</protein>
<feature type="compositionally biased region" description="Polar residues" evidence="1">
    <location>
        <begin position="658"/>
        <end position="671"/>
    </location>
</feature>
<evidence type="ECO:0000313" key="2">
    <source>
        <dbReference type="EMBL" id="AMS41083.1"/>
    </source>
</evidence>
<reference evidence="3 5" key="2">
    <citation type="submission" date="2020-08" db="EMBL/GenBank/DDBJ databases">
        <title>Genomic Encyclopedia of Type Strains, Phase IV (KMG-IV): sequencing the most valuable type-strain genomes for metagenomic binning, comparative biology and taxonomic classification.</title>
        <authorList>
            <person name="Goeker M."/>
        </authorList>
    </citation>
    <scope>NUCLEOTIDE SEQUENCE [LARGE SCALE GENOMIC DNA]</scope>
    <source>
        <strain evidence="3 5">DSM 10368</strain>
    </source>
</reference>
<evidence type="ECO:0000313" key="5">
    <source>
        <dbReference type="Proteomes" id="UP000577697"/>
    </source>
</evidence>